<evidence type="ECO:0000259" key="4">
    <source>
        <dbReference type="PROSITE" id="PS51733"/>
    </source>
</evidence>
<keyword evidence="2" id="KW-0092">Biotin</keyword>
<dbReference type="NCBIfam" id="TIGR00121">
    <property type="entry name" value="birA_ligase"/>
    <property type="match status" value="1"/>
</dbReference>
<evidence type="ECO:0000256" key="1">
    <source>
        <dbReference type="ARBA" id="ARBA00022598"/>
    </source>
</evidence>
<dbReference type="InterPro" id="IPR045864">
    <property type="entry name" value="aa-tRNA-synth_II/BPL/LPL"/>
</dbReference>
<dbReference type="CDD" id="cd16442">
    <property type="entry name" value="BPL"/>
    <property type="match status" value="1"/>
</dbReference>
<dbReference type="Pfam" id="PF02237">
    <property type="entry name" value="BPL_C"/>
    <property type="match status" value="1"/>
</dbReference>
<dbReference type="InterPro" id="IPR003142">
    <property type="entry name" value="BPL_C"/>
</dbReference>
<dbReference type="Pfam" id="PF03099">
    <property type="entry name" value="BPL_LplA_LipB"/>
    <property type="match status" value="1"/>
</dbReference>
<keyword evidence="6" id="KW-1185">Reference proteome</keyword>
<comment type="caution">
    <text evidence="5">The sequence shown here is derived from an EMBL/GenBank/DDBJ whole genome shotgun (WGS) entry which is preliminary data.</text>
</comment>
<dbReference type="EC" id="6.3.4.15" evidence="3"/>
<dbReference type="GO" id="GO:0004077">
    <property type="term" value="F:biotin--[biotin carboxyl-carrier protein] ligase activity"/>
    <property type="evidence" value="ECO:0007669"/>
    <property type="project" value="UniProtKB-EC"/>
</dbReference>
<dbReference type="PANTHER" id="PTHR12835">
    <property type="entry name" value="BIOTIN PROTEIN LIGASE"/>
    <property type="match status" value="1"/>
</dbReference>
<proteinExistence type="predicted"/>
<dbReference type="EMBL" id="JBHUEE010000002">
    <property type="protein sequence ID" value="MFD1717040.1"/>
    <property type="molecule type" value="Genomic_DNA"/>
</dbReference>
<name>A0ABW4L359_9MICO</name>
<accession>A0ABW4L359</accession>
<evidence type="ECO:0000256" key="2">
    <source>
        <dbReference type="ARBA" id="ARBA00023267"/>
    </source>
</evidence>
<dbReference type="Proteomes" id="UP001597277">
    <property type="component" value="Unassembled WGS sequence"/>
</dbReference>
<dbReference type="PANTHER" id="PTHR12835:SF5">
    <property type="entry name" value="BIOTIN--PROTEIN LIGASE"/>
    <property type="match status" value="1"/>
</dbReference>
<dbReference type="InterPro" id="IPR004408">
    <property type="entry name" value="Biotin_CoA_COase_ligase"/>
</dbReference>
<keyword evidence="1 5" id="KW-0436">Ligase</keyword>
<dbReference type="RefSeq" id="WP_388002516.1">
    <property type="nucleotide sequence ID" value="NZ_JBHUEE010000002.1"/>
</dbReference>
<reference evidence="6" key="1">
    <citation type="journal article" date="2019" name="Int. J. Syst. Evol. Microbiol.">
        <title>The Global Catalogue of Microorganisms (GCM) 10K type strain sequencing project: providing services to taxonomists for standard genome sequencing and annotation.</title>
        <authorList>
            <consortium name="The Broad Institute Genomics Platform"/>
            <consortium name="The Broad Institute Genome Sequencing Center for Infectious Disease"/>
            <person name="Wu L."/>
            <person name="Ma J."/>
        </authorList>
    </citation>
    <scope>NUCLEOTIDE SEQUENCE [LARGE SCALE GENOMIC DNA]</scope>
    <source>
        <strain evidence="6">JCM 17130</strain>
    </source>
</reference>
<dbReference type="InterPro" id="IPR004143">
    <property type="entry name" value="BPL_LPL_catalytic"/>
</dbReference>
<gene>
    <name evidence="5" type="ORF">ACFSE6_04290</name>
</gene>
<evidence type="ECO:0000313" key="6">
    <source>
        <dbReference type="Proteomes" id="UP001597277"/>
    </source>
</evidence>
<dbReference type="Gene3D" id="3.30.930.10">
    <property type="entry name" value="Bira Bifunctional Protein, Domain 2"/>
    <property type="match status" value="1"/>
</dbReference>
<organism evidence="5 6">
    <name type="scientific">Georgenia deserti</name>
    <dbReference type="NCBI Taxonomy" id="2093781"/>
    <lineage>
        <taxon>Bacteria</taxon>
        <taxon>Bacillati</taxon>
        <taxon>Actinomycetota</taxon>
        <taxon>Actinomycetes</taxon>
        <taxon>Micrococcales</taxon>
        <taxon>Bogoriellaceae</taxon>
        <taxon>Georgenia</taxon>
    </lineage>
</organism>
<sequence>MDSPFARVVRLGRTGSTNADLRAAALADPPAWPHGAVLVADHQDAGRGRAGRTWQTPAGTALTASVLLRPGVPAETFGWLPLLVGLAVQRATSALVPGAGVSVKWPNDVVAAGAGDDDVEGWGHVRKLAGILVEVLPTPPPAAVAGIGVNVAQSAGELPVPWATSLRLLGSRAEVPEVLDAVGGELMPLLRRWSAAGGDVETAGLHAEVSAACTTLGTDVRVDLPGGSGPSGRAVGLDRNGHLLVDTGEAVTAVAAGDVHHLRAAG</sequence>
<dbReference type="PROSITE" id="PS51733">
    <property type="entry name" value="BPL_LPL_CATALYTIC"/>
    <property type="match status" value="1"/>
</dbReference>
<evidence type="ECO:0000313" key="5">
    <source>
        <dbReference type="EMBL" id="MFD1717040.1"/>
    </source>
</evidence>
<dbReference type="SUPFAM" id="SSF55681">
    <property type="entry name" value="Class II aaRS and biotin synthetases"/>
    <property type="match status" value="1"/>
</dbReference>
<feature type="domain" description="BPL/LPL catalytic" evidence="4">
    <location>
        <begin position="1"/>
        <end position="194"/>
    </location>
</feature>
<dbReference type="Gene3D" id="2.30.30.100">
    <property type="match status" value="1"/>
</dbReference>
<protein>
    <recommendedName>
        <fullName evidence="3">biotin--[biotin carboxyl-carrier protein] ligase</fullName>
        <ecNumber evidence="3">6.3.4.15</ecNumber>
    </recommendedName>
</protein>
<evidence type="ECO:0000256" key="3">
    <source>
        <dbReference type="ARBA" id="ARBA00024227"/>
    </source>
</evidence>